<evidence type="ECO:0000313" key="2">
    <source>
        <dbReference type="EMBL" id="KEQ59247.1"/>
    </source>
</evidence>
<protein>
    <submittedName>
        <fullName evidence="2">Uncharacterized protein</fullName>
    </submittedName>
</protein>
<evidence type="ECO:0000256" key="1">
    <source>
        <dbReference type="SAM" id="MobiDB-lite"/>
    </source>
</evidence>
<dbReference type="GeneID" id="63918627"/>
<dbReference type="AlphaFoldDB" id="A0A074VNI3"/>
<gene>
    <name evidence="2" type="ORF">M437DRAFT_69277</name>
</gene>
<proteinExistence type="predicted"/>
<feature type="compositionally biased region" description="Basic and acidic residues" evidence="1">
    <location>
        <begin position="117"/>
        <end position="145"/>
    </location>
</feature>
<feature type="compositionally biased region" description="Basic and acidic residues" evidence="1">
    <location>
        <begin position="890"/>
        <end position="903"/>
    </location>
</feature>
<feature type="region of interest" description="Disordered" evidence="1">
    <location>
        <begin position="502"/>
        <end position="568"/>
    </location>
</feature>
<organism evidence="2 3">
    <name type="scientific">Aureobasidium melanogenum (strain CBS 110374)</name>
    <name type="common">Aureobasidium pullulans var. melanogenum</name>
    <dbReference type="NCBI Taxonomy" id="1043003"/>
    <lineage>
        <taxon>Eukaryota</taxon>
        <taxon>Fungi</taxon>
        <taxon>Dikarya</taxon>
        <taxon>Ascomycota</taxon>
        <taxon>Pezizomycotina</taxon>
        <taxon>Dothideomycetes</taxon>
        <taxon>Dothideomycetidae</taxon>
        <taxon>Dothideales</taxon>
        <taxon>Saccotheciaceae</taxon>
        <taxon>Aureobasidium</taxon>
    </lineage>
</organism>
<feature type="compositionally biased region" description="Low complexity" evidence="1">
    <location>
        <begin position="550"/>
        <end position="568"/>
    </location>
</feature>
<dbReference type="Proteomes" id="UP000030672">
    <property type="component" value="Unassembled WGS sequence"/>
</dbReference>
<accession>A0A074VNI3</accession>
<name>A0A074VNI3_AURM1</name>
<evidence type="ECO:0000313" key="3">
    <source>
        <dbReference type="Proteomes" id="UP000030672"/>
    </source>
</evidence>
<feature type="region of interest" description="Disordered" evidence="1">
    <location>
        <begin position="889"/>
        <end position="914"/>
    </location>
</feature>
<sequence length="914" mass="101864">MDNSDFDGTKYLGDMFNVCASNQDGTVPTPQEVEARWRWFVGGVINVGDSLVDAQVMQTTPLLAHLRKALDKTEAGQASAPDGPRRSKRQKTSKKGEDTLDEDDVLLLAEAELDGGGSDKDKTDKDKTDKDKTNDGDANKDKAVKPVDAPAAQKERGKNKCLLEKTKVFSVIPSGLDSDWPTKVAIYMRSMGDDPCTKASEALQRILITAFSLDGVQNASALARSLRESQDVVSTILRGRDHNNNKISSPHQVLGHAIQHLLIADVNTTFAKAQLLSEHHNTAHLLATQIEALHNKDELLYPLYEAAYTSSLGRKDSLASFRAFLVNNAIEHMYGASDTSNAIVEKSLRIGEVLFWLQRAFGTGVFALLVGVDWKKLAYEAWNERVPGILEHAAKVSPSLRQVCKLAEENVWSHLTNGNGVTMPRNLKYDILTNKEYWATGLAFALRPEDVEQISKRCQYIIAHIAGIMTNVASMHKSKKGALSQKVPELLWEASKIPLSQATSAKRKKPHVDTPKAKKVKSSNLVTPEHTMYATPNGLTTVPQTPPPTTTITSPTLPPATTTVTSPTPVRKQLPLLIPLSPSRQGSDWRTIWQDIISKVPDNPKTNSPPTWPSQLTSILDHIWGPAGINSTLDMAMSITKNFGMYCIDADFSIINTQSPVRELEQRFKRIWLLSKDNSVHVSEAILEYKHLADAFVSLEQETHNKSTQLGQLWEEREHKPKLETSEQARSNFVMKQVMKSMHPEEMTKDEEKREKAKLQKERTYAFNMAMFIRLFGWGVVPLLANAPWRQPLGNVPASTLWPYLSRLAELVPILRVICERLDENFFQFIRKPGAIKNLPAQCLQGMTIEKRLRTQKTMSYLLARAGQCEEPGSLALLTNQRNTLEGGEQVERSNMEGGKEKTTTSSPQLDFIE</sequence>
<feature type="region of interest" description="Disordered" evidence="1">
    <location>
        <begin position="73"/>
        <end position="158"/>
    </location>
</feature>
<reference evidence="2 3" key="1">
    <citation type="journal article" date="2014" name="BMC Genomics">
        <title>Genome sequencing of four Aureobasidium pullulans varieties: biotechnological potential, stress tolerance, and description of new species.</title>
        <authorList>
            <person name="Gostin Ar C."/>
            <person name="Ohm R.A."/>
            <person name="Kogej T."/>
            <person name="Sonjak S."/>
            <person name="Turk M."/>
            <person name="Zajc J."/>
            <person name="Zalar P."/>
            <person name="Grube M."/>
            <person name="Sun H."/>
            <person name="Han J."/>
            <person name="Sharma A."/>
            <person name="Chiniquy J."/>
            <person name="Ngan C.Y."/>
            <person name="Lipzen A."/>
            <person name="Barry K."/>
            <person name="Grigoriev I.V."/>
            <person name="Gunde-Cimerman N."/>
        </authorList>
    </citation>
    <scope>NUCLEOTIDE SEQUENCE [LARGE SCALE GENOMIC DNA]</scope>
    <source>
        <strain evidence="2 3">CBS 110374</strain>
    </source>
</reference>
<feature type="compositionally biased region" description="Polar residues" evidence="1">
    <location>
        <begin position="904"/>
        <end position="914"/>
    </location>
</feature>
<dbReference type="RefSeq" id="XP_040876270.1">
    <property type="nucleotide sequence ID" value="XM_041025254.1"/>
</dbReference>
<keyword evidence="3" id="KW-1185">Reference proteome</keyword>
<dbReference type="EMBL" id="KL584849">
    <property type="protein sequence ID" value="KEQ59247.1"/>
    <property type="molecule type" value="Genomic_DNA"/>
</dbReference>
<dbReference type="HOGENOM" id="CLU_318302_0_0_1"/>